<name>A0A6I3KIQ5_9HYPH</name>
<dbReference type="Pfam" id="PF15738">
    <property type="entry name" value="YafQ_toxin"/>
    <property type="match status" value="1"/>
</dbReference>
<dbReference type="GO" id="GO:0006415">
    <property type="term" value="P:translational termination"/>
    <property type="evidence" value="ECO:0007669"/>
    <property type="project" value="TreeGrafter"/>
</dbReference>
<keyword evidence="1" id="KW-1277">Toxin-antitoxin system</keyword>
<sequence length="149" mass="16698">MAQPLEFRTIKPTLQFRSDFERVKKEAGDHRLDTPLLGVIDRLAADLPLPAHCHDHPLSGIFEDCRDCHVGPELVLIYRKPDAHTLELIRLVHDVFRLMLARFATEKAVPFKPLVPAITTVEAIEEARRGGLKDFADSTALLKSLIAGD</sequence>
<dbReference type="PANTHER" id="PTHR40588:SF1">
    <property type="entry name" value="MRNA INTERFERASE TOXIN YAFQ"/>
    <property type="match status" value="1"/>
</dbReference>
<dbReference type="SUPFAM" id="SSF143011">
    <property type="entry name" value="RelE-like"/>
    <property type="match status" value="1"/>
</dbReference>
<dbReference type="Proteomes" id="UP000440694">
    <property type="component" value="Unassembled WGS sequence"/>
</dbReference>
<dbReference type="EMBL" id="WMBQ01000001">
    <property type="protein sequence ID" value="MTD93597.1"/>
    <property type="molecule type" value="Genomic_DNA"/>
</dbReference>
<dbReference type="PANTHER" id="PTHR40588">
    <property type="entry name" value="MRNA INTERFERASE TOXIN YAFQ"/>
    <property type="match status" value="1"/>
</dbReference>
<protein>
    <submittedName>
        <fullName evidence="2">Type II toxin-antitoxin system mRNA interferase toxin, RelE/StbE family</fullName>
    </submittedName>
</protein>
<evidence type="ECO:0000313" key="2">
    <source>
        <dbReference type="EMBL" id="MTD93597.1"/>
    </source>
</evidence>
<organism evidence="2 3">
    <name type="scientific">Hyphomicrobium album</name>
    <dbReference type="NCBI Taxonomy" id="2665159"/>
    <lineage>
        <taxon>Bacteria</taxon>
        <taxon>Pseudomonadati</taxon>
        <taxon>Pseudomonadota</taxon>
        <taxon>Alphaproteobacteria</taxon>
        <taxon>Hyphomicrobiales</taxon>
        <taxon>Hyphomicrobiaceae</taxon>
        <taxon>Hyphomicrobium</taxon>
    </lineage>
</organism>
<dbReference type="NCBIfam" id="TIGR02385">
    <property type="entry name" value="RelE_StbE"/>
    <property type="match status" value="1"/>
</dbReference>
<dbReference type="GO" id="GO:0006402">
    <property type="term" value="P:mRNA catabolic process"/>
    <property type="evidence" value="ECO:0007669"/>
    <property type="project" value="TreeGrafter"/>
</dbReference>
<reference evidence="2 3" key="1">
    <citation type="submission" date="2019-11" db="EMBL/GenBank/DDBJ databases">
        <title>Identification of a novel strain.</title>
        <authorList>
            <person name="Xu Q."/>
            <person name="Wang G."/>
        </authorList>
    </citation>
    <scope>NUCLEOTIDE SEQUENCE [LARGE SCALE GENOMIC DNA]</scope>
    <source>
        <strain evidence="3">xq</strain>
    </source>
</reference>
<dbReference type="AlphaFoldDB" id="A0A6I3KIQ5"/>
<dbReference type="InterPro" id="IPR035093">
    <property type="entry name" value="RelE/ParE_toxin_dom_sf"/>
</dbReference>
<accession>A0A6I3KIQ5</accession>
<gene>
    <name evidence="2" type="ORF">GIW81_04520</name>
</gene>
<dbReference type="Gene3D" id="3.30.2310.20">
    <property type="entry name" value="RelE-like"/>
    <property type="match status" value="1"/>
</dbReference>
<keyword evidence="3" id="KW-1185">Reference proteome</keyword>
<comment type="caution">
    <text evidence="2">The sequence shown here is derived from an EMBL/GenBank/DDBJ whole genome shotgun (WGS) entry which is preliminary data.</text>
</comment>
<proteinExistence type="predicted"/>
<evidence type="ECO:0000313" key="3">
    <source>
        <dbReference type="Proteomes" id="UP000440694"/>
    </source>
</evidence>
<dbReference type="InterPro" id="IPR004386">
    <property type="entry name" value="Toxin_YafQ-like"/>
</dbReference>
<evidence type="ECO:0000256" key="1">
    <source>
        <dbReference type="ARBA" id="ARBA00022649"/>
    </source>
</evidence>
<dbReference type="InterPro" id="IPR007712">
    <property type="entry name" value="RelE/ParE_toxin"/>
</dbReference>
<dbReference type="GO" id="GO:0004521">
    <property type="term" value="F:RNA endonuclease activity"/>
    <property type="evidence" value="ECO:0007669"/>
    <property type="project" value="TreeGrafter"/>
</dbReference>